<dbReference type="InterPro" id="IPR007487">
    <property type="entry name" value="ABC_transpt-TYRBP-like"/>
</dbReference>
<dbReference type="STRING" id="379482.SAMN04487961_3290"/>
<sequence>MKRASWFQTSHHDHAAVTWPPVLFLLAILTVFLSTVAQAQDLAVNTVYIASSGNPALDQHMTRLLEDALGDKAAVRPLTNGQTATPDDAPIVTIGPSAFSRVRQANRRAPLLAMLVERSFIKDYVARNPGQISAVYYDVPLELQALIGKAVLPHATKVAIIASTETAGLYEPVVDKLPAMGLQPRVFIVDTEQDLIPTLVRALSYGDFLLAGPDDRIYNPSTIKHILLTTYRRNRIVIGPSQAYVKAGSLASGYAPFPAMAKAAAEHLHHYFGSGELPAPDYPDQYSVEINSQVARSLNIPLPDKETLERELDQVWSQYEGSEK</sequence>
<gene>
    <name evidence="1" type="ORF">DET50_11535</name>
</gene>
<organism evidence="1 2">
    <name type="scientific">Marinobacter pelagius</name>
    <dbReference type="NCBI Taxonomy" id="379482"/>
    <lineage>
        <taxon>Bacteria</taxon>
        <taxon>Pseudomonadati</taxon>
        <taxon>Pseudomonadota</taxon>
        <taxon>Gammaproteobacteria</taxon>
        <taxon>Pseudomonadales</taxon>
        <taxon>Marinobacteraceae</taxon>
        <taxon>Marinobacter</taxon>
    </lineage>
</organism>
<comment type="caution">
    <text evidence="1">The sequence shown here is derived from an EMBL/GenBank/DDBJ whole genome shotgun (WGS) entry which is preliminary data.</text>
</comment>
<dbReference type="EMBL" id="QNRO01000015">
    <property type="protein sequence ID" value="RBP27105.1"/>
    <property type="molecule type" value="Genomic_DNA"/>
</dbReference>
<proteinExistence type="predicted"/>
<reference evidence="1 2" key="1">
    <citation type="submission" date="2018-06" db="EMBL/GenBank/DDBJ databases">
        <title>Freshwater and sediment microbial communities from various areas in North America, analyzing microbe dynamics in response to fracking.</title>
        <authorList>
            <person name="Lamendella R."/>
        </authorList>
    </citation>
    <scope>NUCLEOTIDE SEQUENCE [LARGE SCALE GENOMIC DNA]</scope>
    <source>
        <strain evidence="1 2">114J</strain>
    </source>
</reference>
<name>A0A366GJ68_9GAMM</name>
<dbReference type="Gene3D" id="3.40.50.2300">
    <property type="match status" value="2"/>
</dbReference>
<dbReference type="AlphaFoldDB" id="A0A366GJ68"/>
<evidence type="ECO:0000313" key="1">
    <source>
        <dbReference type="EMBL" id="RBP27105.1"/>
    </source>
</evidence>
<dbReference type="Proteomes" id="UP000252995">
    <property type="component" value="Unassembled WGS sequence"/>
</dbReference>
<dbReference type="RefSeq" id="WP_258546128.1">
    <property type="nucleotide sequence ID" value="NZ_QNRO01000015.1"/>
</dbReference>
<dbReference type="PANTHER" id="PTHR35271:SF1">
    <property type="entry name" value="ABC TRANSPORTER, SUBSTRATE-BINDING LIPOPROTEIN"/>
    <property type="match status" value="1"/>
</dbReference>
<evidence type="ECO:0000313" key="2">
    <source>
        <dbReference type="Proteomes" id="UP000252995"/>
    </source>
</evidence>
<dbReference type="PANTHER" id="PTHR35271">
    <property type="entry name" value="ABC TRANSPORTER, SUBSTRATE-BINDING LIPOPROTEIN-RELATED"/>
    <property type="match status" value="1"/>
</dbReference>
<protein>
    <submittedName>
        <fullName evidence="1">ABC-type uncharacterized transport system substrate-binding protein</fullName>
    </submittedName>
</protein>
<accession>A0A366GJ68</accession>